<evidence type="ECO:0000313" key="1">
    <source>
        <dbReference type="EMBL" id="QPI16238.1"/>
    </source>
</evidence>
<name>A0A7S9SU02_9VIRU</name>
<sequence>MQDIHKSLSSELYGYIDKISSHSQDNFVITGWVAKSNKKLIEFVRIKDLESAFVGRIPRIDVAKYYNNSDLNSCGFQLQFETDKPKIMLQVMLNGSWVDFMEIDLSKHRVSLNSKFNKVNDKVPTLMAIDDFYTYPNEVRKMALTLDYNPSQYHKGKRTQVQFILDGTKEKLEKVLGKKITNWSEHHAHCGVFQHCTPADPIVYHYDGQSHAAVVFLTPDAPPETGTSFYRHKSLKWLDKQPIIGEHGVKSEEDGKEIEAKYIGNVHDDFLDGTKWEEVDKIGNKFNRLAIWDAKLIHAASQYFGKHLHDSRLFHMFFFDLEQ</sequence>
<proteinExistence type="predicted"/>
<protein>
    <submittedName>
        <fullName evidence="1">Uncharacterized protein</fullName>
    </submittedName>
</protein>
<organism evidence="1">
    <name type="scientific">Virus NIOZ-UU157</name>
    <dbReference type="NCBI Taxonomy" id="2763269"/>
    <lineage>
        <taxon>Viruses</taxon>
    </lineage>
</organism>
<reference evidence="1" key="1">
    <citation type="submission" date="2020-08" db="EMBL/GenBank/DDBJ databases">
        <title>Bridging the membrane lipid divide: bacteria of the FCB group superphylum have the potential to synthesize archaeal ether lipids.</title>
        <authorList>
            <person name="Villanueva L."/>
            <person name="von Meijenfeldt F.A.B."/>
            <person name="Westbye A.B."/>
            <person name="Yadav S."/>
            <person name="Hopmans E.C."/>
            <person name="Dutilh B.E."/>
            <person name="Sinninghe Damste J.S."/>
        </authorList>
    </citation>
    <scope>NUCLEOTIDE SEQUENCE</scope>
    <source>
        <strain evidence="1">NIOZ-UU157</strain>
    </source>
</reference>
<accession>A0A7S9SU02</accession>
<dbReference type="EMBL" id="MW030544">
    <property type="protein sequence ID" value="QPI16238.1"/>
    <property type="molecule type" value="Genomic_DNA"/>
</dbReference>
<gene>
    <name evidence="1" type="ORF">NIOZUU157_00121</name>
</gene>
<dbReference type="InterPro" id="IPR045617">
    <property type="entry name" value="DUF6445"/>
</dbReference>
<dbReference type="Pfam" id="PF20043">
    <property type="entry name" value="DUF6445"/>
    <property type="match status" value="1"/>
</dbReference>